<evidence type="ECO:0000256" key="1">
    <source>
        <dbReference type="ARBA" id="ARBA00004116"/>
    </source>
</evidence>
<dbReference type="AlphaFoldDB" id="A0AAV7E459"/>
<dbReference type="GO" id="GO:0005773">
    <property type="term" value="C:vacuole"/>
    <property type="evidence" value="ECO:0007669"/>
    <property type="project" value="UniProtKB-SubCell"/>
</dbReference>
<dbReference type="Gene3D" id="2.120.10.30">
    <property type="entry name" value="TolB, C-terminal domain"/>
    <property type="match status" value="1"/>
</dbReference>
<keyword evidence="6" id="KW-0732">Signal</keyword>
<evidence type="ECO:0000256" key="2">
    <source>
        <dbReference type="ARBA" id="ARBA00009191"/>
    </source>
</evidence>
<dbReference type="Pfam" id="PF20067">
    <property type="entry name" value="SSL_N"/>
    <property type="match status" value="1"/>
</dbReference>
<feature type="chain" id="PRO_5043406416" description="Strictosidine synthase conserved region domain-containing protein" evidence="6">
    <location>
        <begin position="21"/>
        <end position="364"/>
    </location>
</feature>
<dbReference type="InterPro" id="IPR011042">
    <property type="entry name" value="6-blade_b-propeller_TolB-like"/>
</dbReference>
<keyword evidence="9" id="KW-1185">Reference proteome</keyword>
<dbReference type="PANTHER" id="PTHR10426:SF88">
    <property type="entry name" value="ADIPOCYTE PLASMA MEMBRANE-ASSOCIATED PROTEIN HEMOMUCIN-RELATED"/>
    <property type="match status" value="1"/>
</dbReference>
<accession>A0AAV7E459</accession>
<evidence type="ECO:0000313" key="8">
    <source>
        <dbReference type="EMBL" id="KAG9443181.1"/>
    </source>
</evidence>
<dbReference type="Pfam" id="PF03088">
    <property type="entry name" value="Str_synth"/>
    <property type="match status" value="1"/>
</dbReference>
<evidence type="ECO:0000313" key="9">
    <source>
        <dbReference type="Proteomes" id="UP000825729"/>
    </source>
</evidence>
<keyword evidence="4" id="KW-0926">Vacuole</keyword>
<feature type="domain" description="Strictosidine synthase conserved region" evidence="7">
    <location>
        <begin position="156"/>
        <end position="242"/>
    </location>
</feature>
<organism evidence="8 9">
    <name type="scientific">Aristolochia fimbriata</name>
    <name type="common">White veined hardy Dutchman's pipe vine</name>
    <dbReference type="NCBI Taxonomy" id="158543"/>
    <lineage>
        <taxon>Eukaryota</taxon>
        <taxon>Viridiplantae</taxon>
        <taxon>Streptophyta</taxon>
        <taxon>Embryophyta</taxon>
        <taxon>Tracheophyta</taxon>
        <taxon>Spermatophyta</taxon>
        <taxon>Magnoliopsida</taxon>
        <taxon>Magnoliidae</taxon>
        <taxon>Piperales</taxon>
        <taxon>Aristolochiaceae</taxon>
        <taxon>Aristolochia</taxon>
    </lineage>
</organism>
<evidence type="ECO:0000256" key="6">
    <source>
        <dbReference type="SAM" id="SignalP"/>
    </source>
</evidence>
<keyword evidence="5" id="KW-0325">Glycoprotein</keyword>
<comment type="similarity">
    <text evidence="2">Belongs to the strictosidine synthase family.</text>
</comment>
<evidence type="ECO:0000256" key="3">
    <source>
        <dbReference type="ARBA" id="ARBA00022553"/>
    </source>
</evidence>
<proteinExistence type="inferred from homology"/>
<evidence type="ECO:0000259" key="7">
    <source>
        <dbReference type="Pfam" id="PF03088"/>
    </source>
</evidence>
<reference evidence="8 9" key="1">
    <citation type="submission" date="2021-07" db="EMBL/GenBank/DDBJ databases">
        <title>The Aristolochia fimbriata genome: insights into angiosperm evolution, floral development and chemical biosynthesis.</title>
        <authorList>
            <person name="Jiao Y."/>
        </authorList>
    </citation>
    <scope>NUCLEOTIDE SEQUENCE [LARGE SCALE GENOMIC DNA]</scope>
    <source>
        <strain evidence="8">IBCAS-2021</strain>
        <tissue evidence="8">Leaf</tissue>
    </source>
</reference>
<feature type="signal peptide" evidence="6">
    <location>
        <begin position="1"/>
        <end position="20"/>
    </location>
</feature>
<dbReference type="InterPro" id="IPR018119">
    <property type="entry name" value="Strictosidine_synth_cons-reg"/>
</dbReference>
<dbReference type="EMBL" id="JAINDJ010000007">
    <property type="protein sequence ID" value="KAG9443181.1"/>
    <property type="molecule type" value="Genomic_DNA"/>
</dbReference>
<keyword evidence="3" id="KW-0597">Phosphoprotein</keyword>
<dbReference type="GO" id="GO:0016787">
    <property type="term" value="F:hydrolase activity"/>
    <property type="evidence" value="ECO:0007669"/>
    <property type="project" value="TreeGrafter"/>
</dbReference>
<dbReference type="GO" id="GO:0012505">
    <property type="term" value="C:endomembrane system"/>
    <property type="evidence" value="ECO:0007669"/>
    <property type="project" value="TreeGrafter"/>
</dbReference>
<dbReference type="SUPFAM" id="SSF63829">
    <property type="entry name" value="Calcium-dependent phosphotriesterase"/>
    <property type="match status" value="1"/>
</dbReference>
<comment type="caution">
    <text evidence="8">The sequence shown here is derived from an EMBL/GenBank/DDBJ whole genome shotgun (WGS) entry which is preliminary data.</text>
</comment>
<evidence type="ECO:0000256" key="5">
    <source>
        <dbReference type="ARBA" id="ARBA00023180"/>
    </source>
</evidence>
<dbReference type="PANTHER" id="PTHR10426">
    <property type="entry name" value="STRICTOSIDINE SYNTHASE-RELATED"/>
    <property type="match status" value="1"/>
</dbReference>
<sequence>MARTTAGAFLLLAVAPAMLAAVLLLGAGDFDPVPIPDGFERETVPVPARNDRLLTGSERLGEGLLPGPEDLAYDAHAGVIYTGCADGWVKRVFLDESPAKVENWVHVGGRPLGVAIGPDGGLVVAEPYKGLLRITRDRKVELLTDEAEGVPFRLTDELDIAKNGVIYFSDASYKYTLREDMLDIFGGRPHGRLLSFDPSTNQTRVLVHDLYFANGVQVSPTQDFVVFCETVLRRCRKYYIAGEKNGTVEAFVDNLPGLPDNIHYDGEGHFWIALPAGRSLFTYVTMKYPMVRKLLIPISRYVTLPKFTDSGVVGVDLSGKPFALYVDHTLALVTSGLKIGNYLYYGSLTEPYISRLDLIKYAAN</sequence>
<protein>
    <recommendedName>
        <fullName evidence="7">Strictosidine synthase conserved region domain-containing protein</fullName>
    </recommendedName>
</protein>
<evidence type="ECO:0000256" key="4">
    <source>
        <dbReference type="ARBA" id="ARBA00022554"/>
    </source>
</evidence>
<dbReference type="Proteomes" id="UP000825729">
    <property type="component" value="Unassembled WGS sequence"/>
</dbReference>
<gene>
    <name evidence="8" type="ORF">H6P81_019035</name>
</gene>
<name>A0AAV7E459_ARIFI</name>
<comment type="subcellular location">
    <subcellularLocation>
        <location evidence="1">Vacuole</location>
    </subcellularLocation>
</comment>